<dbReference type="Pfam" id="PF19991">
    <property type="entry name" value="HMA_2"/>
    <property type="match status" value="1"/>
</dbReference>
<evidence type="ECO:0000313" key="2">
    <source>
        <dbReference type="Proteomes" id="UP000268857"/>
    </source>
</evidence>
<name>A0A433NKG6_CHLFR</name>
<dbReference type="RefSeq" id="WP_016873019.1">
    <property type="nucleotide sequence ID" value="NZ_AJLN01000037.1"/>
</dbReference>
<evidence type="ECO:0000313" key="1">
    <source>
        <dbReference type="EMBL" id="RUR83169.1"/>
    </source>
</evidence>
<reference evidence="1 2" key="1">
    <citation type="journal article" date="2019" name="Genome Biol. Evol.">
        <title>Day and night: Metabolic profiles and evolutionary relationships of six axenic non-marine cyanobacteria.</title>
        <authorList>
            <person name="Will S.E."/>
            <person name="Henke P."/>
            <person name="Boedeker C."/>
            <person name="Huang S."/>
            <person name="Brinkmann H."/>
            <person name="Rohde M."/>
            <person name="Jarek M."/>
            <person name="Friedl T."/>
            <person name="Seufert S."/>
            <person name="Schumacher M."/>
            <person name="Overmann J."/>
            <person name="Neumann-Schaal M."/>
            <person name="Petersen J."/>
        </authorList>
    </citation>
    <scope>NUCLEOTIDE SEQUENCE [LARGE SCALE GENOMIC DNA]</scope>
    <source>
        <strain evidence="1 2">PCC 6912</strain>
    </source>
</reference>
<comment type="caution">
    <text evidence="1">The sequence shown here is derived from an EMBL/GenBank/DDBJ whole genome shotgun (WGS) entry which is preliminary data.</text>
</comment>
<accession>A0A433NKG6</accession>
<proteinExistence type="predicted"/>
<sequence>MKELSPDKSFTPIYLQVVSNTPGRVRLRFYQQNQQAIGQIAKSIAILFPQVDKVKTNSQAGTITIYYSGKVVNFEDVQNKLQALGIVLTDTLIEKPHLSAKLTSVLSSLSEQVKQTTKDTVDLRVFVLYAAVAIALRRVLPQTARWKATALYLLLWYALESLVKLSDKKESSPKNQ</sequence>
<protein>
    <recommendedName>
        <fullName evidence="3">HMA domain-containing protein</fullName>
    </recommendedName>
</protein>
<organism evidence="1 2">
    <name type="scientific">Chlorogloeopsis fritschii PCC 6912</name>
    <dbReference type="NCBI Taxonomy" id="211165"/>
    <lineage>
        <taxon>Bacteria</taxon>
        <taxon>Bacillati</taxon>
        <taxon>Cyanobacteriota</taxon>
        <taxon>Cyanophyceae</taxon>
        <taxon>Nostocales</taxon>
        <taxon>Chlorogloeopsidaceae</taxon>
        <taxon>Chlorogloeopsis</taxon>
    </lineage>
</organism>
<dbReference type="AlphaFoldDB" id="A0A433NKG6"/>
<dbReference type="EMBL" id="RSCJ01000008">
    <property type="protein sequence ID" value="RUR83169.1"/>
    <property type="molecule type" value="Genomic_DNA"/>
</dbReference>
<dbReference type="OrthoDB" id="518155at2"/>
<gene>
    <name evidence="1" type="ORF">PCC6912_25430</name>
</gene>
<keyword evidence="2" id="KW-1185">Reference proteome</keyword>
<dbReference type="Proteomes" id="UP000268857">
    <property type="component" value="Unassembled WGS sequence"/>
</dbReference>
<evidence type="ECO:0008006" key="3">
    <source>
        <dbReference type="Google" id="ProtNLM"/>
    </source>
</evidence>